<dbReference type="PANTHER" id="PTHR43642:SF1">
    <property type="entry name" value="HYBRID SIGNAL TRANSDUCTION HISTIDINE KINASE G"/>
    <property type="match status" value="1"/>
</dbReference>
<dbReference type="CDD" id="cd17546">
    <property type="entry name" value="REC_hyHK_CKI1_RcsC-like"/>
    <property type="match status" value="1"/>
</dbReference>
<evidence type="ECO:0000259" key="9">
    <source>
        <dbReference type="PROSITE" id="PS50110"/>
    </source>
</evidence>
<dbReference type="Pfam" id="PF13191">
    <property type="entry name" value="AAA_16"/>
    <property type="match status" value="1"/>
</dbReference>
<dbReference type="InterPro" id="IPR004358">
    <property type="entry name" value="Sig_transdc_His_kin-like_C"/>
</dbReference>
<dbReference type="SMART" id="SM00220">
    <property type="entry name" value="S_TKc"/>
    <property type="match status" value="1"/>
</dbReference>
<feature type="domain" description="Response regulatory" evidence="9">
    <location>
        <begin position="1741"/>
        <end position="1859"/>
    </location>
</feature>
<dbReference type="PROSITE" id="PS50110">
    <property type="entry name" value="RESPONSE_REGULATORY"/>
    <property type="match status" value="1"/>
</dbReference>
<keyword evidence="3 6" id="KW-0597">Phosphoprotein</keyword>
<dbReference type="InterPro" id="IPR011006">
    <property type="entry name" value="CheY-like_superfamily"/>
</dbReference>
<proteinExistence type="predicted"/>
<dbReference type="SMART" id="SM00065">
    <property type="entry name" value="GAF"/>
    <property type="match status" value="1"/>
</dbReference>
<dbReference type="SUPFAM" id="SSF56112">
    <property type="entry name" value="Protein kinase-like (PK-like)"/>
    <property type="match status" value="1"/>
</dbReference>
<dbReference type="InterPro" id="IPR036097">
    <property type="entry name" value="HisK_dim/P_sf"/>
</dbReference>
<dbReference type="Proteomes" id="UP001139411">
    <property type="component" value="Unassembled WGS sequence"/>
</dbReference>
<evidence type="ECO:0000256" key="6">
    <source>
        <dbReference type="PROSITE-ProRule" id="PRU00169"/>
    </source>
</evidence>
<dbReference type="InterPro" id="IPR011009">
    <property type="entry name" value="Kinase-like_dom_sf"/>
</dbReference>
<dbReference type="InterPro" id="IPR003594">
    <property type="entry name" value="HATPase_dom"/>
</dbReference>
<dbReference type="Gene3D" id="3.30.565.10">
    <property type="entry name" value="Histidine kinase-like ATPase, C-terminal domain"/>
    <property type="match status" value="1"/>
</dbReference>
<dbReference type="InterPro" id="IPR029016">
    <property type="entry name" value="GAF-like_dom_sf"/>
</dbReference>
<dbReference type="GO" id="GO:0000155">
    <property type="term" value="F:phosphorelay sensor kinase activity"/>
    <property type="evidence" value="ECO:0007669"/>
    <property type="project" value="InterPro"/>
</dbReference>
<dbReference type="FunFam" id="3.30.565.10:FF:000010">
    <property type="entry name" value="Sensor histidine kinase RcsC"/>
    <property type="match status" value="1"/>
</dbReference>
<dbReference type="InterPro" id="IPR027417">
    <property type="entry name" value="P-loop_NTPase"/>
</dbReference>
<reference evidence="10" key="1">
    <citation type="submission" date="2022-01" db="EMBL/GenBank/DDBJ databases">
        <title>Novel species in genus Dyadobacter.</title>
        <authorList>
            <person name="Ma C."/>
        </authorList>
    </citation>
    <scope>NUCLEOTIDE SEQUENCE</scope>
    <source>
        <strain evidence="10">CY357</strain>
    </source>
</reference>
<dbReference type="SMART" id="SM00448">
    <property type="entry name" value="REC"/>
    <property type="match status" value="1"/>
</dbReference>
<dbReference type="EC" id="2.7.13.3" evidence="2"/>
<dbReference type="Gene3D" id="3.40.50.300">
    <property type="entry name" value="P-loop containing nucleotide triphosphate hydrolases"/>
    <property type="match status" value="1"/>
</dbReference>
<dbReference type="Pfam" id="PF00072">
    <property type="entry name" value="Response_reg"/>
    <property type="match status" value="1"/>
</dbReference>
<dbReference type="PROSITE" id="PS50011">
    <property type="entry name" value="PROTEIN_KINASE_DOM"/>
    <property type="match status" value="1"/>
</dbReference>
<dbReference type="InterPro" id="IPR041664">
    <property type="entry name" value="AAA_16"/>
</dbReference>
<dbReference type="RefSeq" id="WP_235176499.1">
    <property type="nucleotide sequence ID" value="NZ_JAKFFV010000002.1"/>
</dbReference>
<evidence type="ECO:0000259" key="8">
    <source>
        <dbReference type="PROSITE" id="PS50109"/>
    </source>
</evidence>
<dbReference type="Gene3D" id="1.10.287.130">
    <property type="match status" value="1"/>
</dbReference>
<dbReference type="InterPro" id="IPR036890">
    <property type="entry name" value="HATPase_C_sf"/>
</dbReference>
<dbReference type="Pfam" id="PF01590">
    <property type="entry name" value="GAF"/>
    <property type="match status" value="1"/>
</dbReference>
<dbReference type="InterPro" id="IPR003661">
    <property type="entry name" value="HisK_dim/P_dom"/>
</dbReference>
<feature type="domain" description="Protein kinase" evidence="7">
    <location>
        <begin position="7"/>
        <end position="251"/>
    </location>
</feature>
<dbReference type="CDD" id="cd00082">
    <property type="entry name" value="HisKA"/>
    <property type="match status" value="1"/>
</dbReference>
<dbReference type="Pfam" id="PF00512">
    <property type="entry name" value="HisKA"/>
    <property type="match status" value="1"/>
</dbReference>
<evidence type="ECO:0000313" key="11">
    <source>
        <dbReference type="Proteomes" id="UP001139411"/>
    </source>
</evidence>
<accession>A0A9X1QBQ3</accession>
<dbReference type="SUPFAM" id="SSF55874">
    <property type="entry name" value="ATPase domain of HSP90 chaperone/DNA topoisomerase II/histidine kinase"/>
    <property type="match status" value="1"/>
</dbReference>
<feature type="domain" description="Histidine kinase" evidence="8">
    <location>
        <begin position="1498"/>
        <end position="1719"/>
    </location>
</feature>
<comment type="catalytic activity">
    <reaction evidence="1">
        <text>ATP + protein L-histidine = ADP + protein N-phospho-L-histidine.</text>
        <dbReference type="EC" id="2.7.13.3"/>
    </reaction>
</comment>
<keyword evidence="4" id="KW-0808">Transferase</keyword>
<dbReference type="InterPro" id="IPR000719">
    <property type="entry name" value="Prot_kinase_dom"/>
</dbReference>
<dbReference type="GO" id="GO:0005524">
    <property type="term" value="F:ATP binding"/>
    <property type="evidence" value="ECO:0007669"/>
    <property type="project" value="InterPro"/>
</dbReference>
<evidence type="ECO:0000256" key="2">
    <source>
        <dbReference type="ARBA" id="ARBA00012438"/>
    </source>
</evidence>
<dbReference type="InterPro" id="IPR053159">
    <property type="entry name" value="Hybrid_Histidine_Kinase"/>
</dbReference>
<dbReference type="PROSITE" id="PS50109">
    <property type="entry name" value="HIS_KIN"/>
    <property type="match status" value="1"/>
</dbReference>
<dbReference type="InterPro" id="IPR005467">
    <property type="entry name" value="His_kinase_dom"/>
</dbReference>
<gene>
    <name evidence="10" type="ORF">L0661_01150</name>
</gene>
<dbReference type="PANTHER" id="PTHR43642">
    <property type="entry name" value="HYBRID SIGNAL TRANSDUCTION HISTIDINE KINASE G"/>
    <property type="match status" value="1"/>
</dbReference>
<evidence type="ECO:0000259" key="7">
    <source>
        <dbReference type="PROSITE" id="PS50011"/>
    </source>
</evidence>
<dbReference type="CDD" id="cd16922">
    <property type="entry name" value="HATPase_EvgS-ArcB-TorS-like"/>
    <property type="match status" value="1"/>
</dbReference>
<feature type="modified residue" description="4-aspartylphosphate" evidence="6">
    <location>
        <position position="1792"/>
    </location>
</feature>
<evidence type="ECO:0000313" key="10">
    <source>
        <dbReference type="EMBL" id="MCF2496894.1"/>
    </source>
</evidence>
<evidence type="ECO:0000256" key="5">
    <source>
        <dbReference type="ARBA" id="ARBA00022777"/>
    </source>
</evidence>
<evidence type="ECO:0000256" key="1">
    <source>
        <dbReference type="ARBA" id="ARBA00000085"/>
    </source>
</evidence>
<dbReference type="Gene3D" id="3.40.50.2300">
    <property type="match status" value="1"/>
</dbReference>
<dbReference type="CDD" id="cd14014">
    <property type="entry name" value="STKc_PknB_like"/>
    <property type="match status" value="1"/>
</dbReference>
<name>A0A9X1QBQ3_9BACT</name>
<dbReference type="Pfam" id="PF02518">
    <property type="entry name" value="HATPase_c"/>
    <property type="match status" value="1"/>
</dbReference>
<dbReference type="SUPFAM" id="SSF52172">
    <property type="entry name" value="CheY-like"/>
    <property type="match status" value="1"/>
</dbReference>
<dbReference type="PRINTS" id="PR00344">
    <property type="entry name" value="BCTRLSENSOR"/>
</dbReference>
<dbReference type="SMART" id="SM00388">
    <property type="entry name" value="HisKA"/>
    <property type="match status" value="1"/>
</dbReference>
<sequence length="1864" mass="210039">MISIPGYEIVSEIYKGTSHALYKAVRTVDSSPVTLKVATFQETSDPIFGAFEREFSTGYQRFFNSVLKYTQKTRFENKLILEMEPFDGLALEHWLARQRPLSQRIEICIALVKTLEELHYANIIHCDLQPAHFLIKPETLEIKLTNLSPKSETELEYMSPEQSGRMNIKEDYRSDYYALGVAFYRIFTGRLPFAHSDPNELVHSHIAKQPVLPSVIDPEIPAVVSELVMRLLEKKPEARYQTTKGIRHDLKASLDFCPSGRATPFQARRFDTPGRFEIPGRLYGREPEIQNVLNAFQRAFSKNEMVLVYGNSGIGKSSLVAEVQDILTCRGALFATGKFEQYVENIPFEAVIEAFDQLITQISAVDPEALRGWKCDIMQAVGAYGQVIVDVIPKLEFIIGKQADVPPLAPVEAQNRFINVFTNFINVFTKKEHPLVIFLDDLQWADTSSLRFLSRVMGSVEGKYLFIIGSYRDNEVPVNHPLAVTIREMEEAGANFRQLGLFPLTTGQISSLISDTFSCPQHIADTLAEPISSRTLGNPFFINETLRSLYKDGLIHFDQQDRKWLWDAQSIIDYADSGSSQELLTNKINRLSEHAKQALTCAACIGKEFNLEMLSALNDKTPQETGEDLKEAITENLVLVSMEKPKTDRDRYLFKTRYTFVHDQVQQAAYALLSDGRKQELHLDIGYFMLERLSPHEIDNQLFSIVNHLNFGAEIIDSDSQKYRIAQLNFDAGKKAKISAAYSVALEYFRTGMRFLSEKDWNDPEMLLRNLHTEYAECAYLTGDIAATERLTATLLEHAKSVEERMNASQLRIQALIFSKNLDGAIRLSLTVLAELGIKFPSVPNNFHILTAYAKSKWHLRGMAIEDLANLPQMQDIRMLAAMRILQNITAIAFVRIPLLYPLMVLKMVGMSVRYGNAPESALTYITYGAIVNAIETRNPACYRFGKTGLKLLEGVSNIAIKERTMLVFNIVSRSSGEHISHSLEPLKRAFKVGIELGDIEYCAYASSTYSFFLLLSGKNLNWVKDEMIQFNHLPKSISIDHISNQNEPLIQIVSNLLGENNDPTLLSGDYFNEGNNYSNILTLSDKTRIFACFLYKMILCYLTRDHDKGLAHAEKALVYSQNVKGLLFQPLFCYYYALLNYAVAGNKSSAVTHRITGNRYKKMLEKWAQQVPVNFQHRYTLVQAEHARVNGKSEQAAVLYDTAVRLSKENEYSQDEALANELCGNFWMEKSQPRIGLVYIQSAIECYQKWGCEIKVRQLKEQFGEQLRLSPDLSEHGQPAKTAGGSIGSSLDISTLMKASTAISSEVVFARLMEKLMKFAIENAGAQSGFFILDWGGKLYIEASQSVSDDKSDIRQIPLDGSGLVPESIIEHVFRTKTDVILNDAKSDEQFSQDSIISGNDIRSVLCIPAMNQGKIVGVLYLENNLTTGAFTHERTELLKLLSGQIAVSIENSILYENLEKKVAVRTTEIQVQKEEIERQKMLVEEKSKFKEQFFANMSHEIRTPMTAIIGMSELIFDTPLSPRQLEYAKGIRYSSENLLAIINDILDYSKIEAGKFSFVQKPFHIRDRMNRLGYILKVIAEEKGIGLDISVAEDVSDQLVGDPLRLHQILLNLAGNAVKFTDFGSVKIEVKRISAARGVEELLFTVKDTGIGIAKEKLQYIFETFTRLDEDLNSKQTGTGLGLFIAKRLVEEQGGEMTVSSQVQQGTEFSFNLSFEVCGGSEADDNEDRDDGVSLSGTRILLVEDNLFNQVVAEETLKKLIPDVQIVIADNGQIALQKLQEHTFDIVLMDVKMPVMDGYKATRAIREGEKGRRIPILAFTSNANPAEAQKCKEAGMDDYITKPIEAKKLKARIRRLLAGEVV</sequence>
<dbReference type="SMART" id="SM00387">
    <property type="entry name" value="HATPase_c"/>
    <property type="match status" value="1"/>
</dbReference>
<evidence type="ECO:0000256" key="3">
    <source>
        <dbReference type="ARBA" id="ARBA00022553"/>
    </source>
</evidence>
<dbReference type="InterPro" id="IPR001789">
    <property type="entry name" value="Sig_transdc_resp-reg_receiver"/>
</dbReference>
<dbReference type="InterPro" id="IPR003018">
    <property type="entry name" value="GAF"/>
</dbReference>
<dbReference type="Pfam" id="PF00069">
    <property type="entry name" value="Pkinase"/>
    <property type="match status" value="1"/>
</dbReference>
<dbReference type="SUPFAM" id="SSF47384">
    <property type="entry name" value="Homodimeric domain of signal transducing histidine kinase"/>
    <property type="match status" value="1"/>
</dbReference>
<dbReference type="Gene3D" id="3.30.450.40">
    <property type="match status" value="1"/>
</dbReference>
<evidence type="ECO:0000256" key="4">
    <source>
        <dbReference type="ARBA" id="ARBA00022679"/>
    </source>
</evidence>
<organism evidence="10 11">
    <name type="scientific">Dyadobacter chenhuakuii</name>
    <dbReference type="NCBI Taxonomy" id="2909339"/>
    <lineage>
        <taxon>Bacteria</taxon>
        <taxon>Pseudomonadati</taxon>
        <taxon>Bacteroidota</taxon>
        <taxon>Cytophagia</taxon>
        <taxon>Cytophagales</taxon>
        <taxon>Spirosomataceae</taxon>
        <taxon>Dyadobacter</taxon>
    </lineage>
</organism>
<dbReference type="Gene3D" id="1.10.510.10">
    <property type="entry name" value="Transferase(Phosphotransferase) domain 1"/>
    <property type="match status" value="1"/>
</dbReference>
<comment type="caution">
    <text evidence="10">The sequence shown here is derived from an EMBL/GenBank/DDBJ whole genome shotgun (WGS) entry which is preliminary data.</text>
</comment>
<dbReference type="EMBL" id="JAKFFV010000002">
    <property type="protein sequence ID" value="MCF2496894.1"/>
    <property type="molecule type" value="Genomic_DNA"/>
</dbReference>
<dbReference type="SUPFAM" id="SSF52540">
    <property type="entry name" value="P-loop containing nucleoside triphosphate hydrolases"/>
    <property type="match status" value="1"/>
</dbReference>
<keyword evidence="5" id="KW-0418">Kinase</keyword>
<protein>
    <recommendedName>
        <fullName evidence="2">histidine kinase</fullName>
        <ecNumber evidence="2">2.7.13.3</ecNumber>
    </recommendedName>
</protein>
<dbReference type="SUPFAM" id="SSF55781">
    <property type="entry name" value="GAF domain-like"/>
    <property type="match status" value="1"/>
</dbReference>